<evidence type="ECO:0000313" key="2">
    <source>
        <dbReference type="EMBL" id="SEN45839.1"/>
    </source>
</evidence>
<sequence length="301" mass="31514">MADPMTNVEIEDVLSSIRRLVADGGAAAPVVPRVPKLVLTPAQRIDTVEDALSPLLLQVPVAAPVIATDATAGDPDAPTVVADRLRLMATIAELEAAVRAQGDEFEPDGTGTQIDLDWARAGVTAQDGSADMLASPVTAPMDAAAWPATLTEAARRYGDAADAAGSDAAKDADEPTFRHLRMPPPASTLRHRALSGRHPQPAALPNAASSGDGAGADDPAAWQDDLIGGPDLGPDPEDEMHRYLSGAALTDPDALRAMVTQIVREELQGQLGVKITRNVRKLVRSEIHRILTTESFDEGSA</sequence>
<protein>
    <submittedName>
        <fullName evidence="2">Uncharacterized protein</fullName>
    </submittedName>
</protein>
<dbReference type="STRING" id="245187.SAMN04488003_11735"/>
<keyword evidence="3" id="KW-1185">Reference proteome</keyword>
<accession>A0A1H8GPU8</accession>
<evidence type="ECO:0000256" key="1">
    <source>
        <dbReference type="SAM" id="MobiDB-lite"/>
    </source>
</evidence>
<proteinExistence type="predicted"/>
<reference evidence="2 3" key="1">
    <citation type="submission" date="2016-10" db="EMBL/GenBank/DDBJ databases">
        <authorList>
            <person name="de Groot N.N."/>
        </authorList>
    </citation>
    <scope>NUCLEOTIDE SEQUENCE [LARGE SCALE GENOMIC DNA]</scope>
    <source>
        <strain evidence="2 3">DSM 16213</strain>
    </source>
</reference>
<organism evidence="2 3">
    <name type="scientific">Loktanella fryxellensis</name>
    <dbReference type="NCBI Taxonomy" id="245187"/>
    <lineage>
        <taxon>Bacteria</taxon>
        <taxon>Pseudomonadati</taxon>
        <taxon>Pseudomonadota</taxon>
        <taxon>Alphaproteobacteria</taxon>
        <taxon>Rhodobacterales</taxon>
        <taxon>Roseobacteraceae</taxon>
        <taxon>Loktanella</taxon>
    </lineage>
</organism>
<feature type="compositionally biased region" description="Low complexity" evidence="1">
    <location>
        <begin position="207"/>
        <end position="229"/>
    </location>
</feature>
<name>A0A1H8GPU8_9RHOB</name>
<evidence type="ECO:0000313" key="3">
    <source>
        <dbReference type="Proteomes" id="UP000199585"/>
    </source>
</evidence>
<dbReference type="EMBL" id="FOCI01000017">
    <property type="protein sequence ID" value="SEN45839.1"/>
    <property type="molecule type" value="Genomic_DNA"/>
</dbReference>
<feature type="compositionally biased region" description="Basic and acidic residues" evidence="1">
    <location>
        <begin position="168"/>
        <end position="177"/>
    </location>
</feature>
<dbReference type="Proteomes" id="UP000199585">
    <property type="component" value="Unassembled WGS sequence"/>
</dbReference>
<feature type="region of interest" description="Disordered" evidence="1">
    <location>
        <begin position="161"/>
        <end position="240"/>
    </location>
</feature>
<dbReference type="RefSeq" id="WP_089904162.1">
    <property type="nucleotide sequence ID" value="NZ_FOCI01000017.1"/>
</dbReference>
<dbReference type="OrthoDB" id="7875768at2"/>
<dbReference type="AlphaFoldDB" id="A0A1H8GPU8"/>
<gene>
    <name evidence="2" type="ORF">SAMN04488003_11735</name>
</gene>